<sequence>MSKLVENQIKINETLKIILDSDAYRDSSLIKYMKFAQHLAIITENIDDVISELIRIENSLAFIRASSAHHSMISIKVLDSYDLYRLSIAPNKYQQALIPPYPLIATNRKGYVYMEAECPKYNHWYLCGEKMDHQIRQQPDCTQELIINQALDKTCQMTTITLSRISLEELDEKHYIISFPNATKIHLRCARDDYTILSGTYLITIMKLPYDKEAHANSSSHVYLKSIDLTRLHEAQHHLVTQPTLQIEQVPANYLYHTTIPLYTIILISVLVVSGVLILRHFGLLQRQPKVKNTPTRDDIYAKPENPGSQKTAIFHHLKMQK</sequence>
<dbReference type="EMBL" id="CAVLEF010000007">
    <property type="protein sequence ID" value="CAK1546116.1"/>
    <property type="molecule type" value="Genomic_DNA"/>
</dbReference>
<organism evidence="2 3">
    <name type="scientific">Leptosia nina</name>
    <dbReference type="NCBI Taxonomy" id="320188"/>
    <lineage>
        <taxon>Eukaryota</taxon>
        <taxon>Metazoa</taxon>
        <taxon>Ecdysozoa</taxon>
        <taxon>Arthropoda</taxon>
        <taxon>Hexapoda</taxon>
        <taxon>Insecta</taxon>
        <taxon>Pterygota</taxon>
        <taxon>Neoptera</taxon>
        <taxon>Endopterygota</taxon>
        <taxon>Lepidoptera</taxon>
        <taxon>Glossata</taxon>
        <taxon>Ditrysia</taxon>
        <taxon>Papilionoidea</taxon>
        <taxon>Pieridae</taxon>
        <taxon>Pierinae</taxon>
        <taxon>Leptosia</taxon>
    </lineage>
</organism>
<proteinExistence type="predicted"/>
<reference evidence="2 3" key="1">
    <citation type="submission" date="2023-11" db="EMBL/GenBank/DDBJ databases">
        <authorList>
            <person name="Okamura Y."/>
        </authorList>
    </citation>
    <scope>NUCLEOTIDE SEQUENCE [LARGE SCALE GENOMIC DNA]</scope>
</reference>
<protein>
    <recommendedName>
        <fullName evidence="4">Envelope protein</fullName>
    </recommendedName>
</protein>
<gene>
    <name evidence="2" type="ORF">LNINA_LOCUS5714</name>
</gene>
<comment type="caution">
    <text evidence="2">The sequence shown here is derived from an EMBL/GenBank/DDBJ whole genome shotgun (WGS) entry which is preliminary data.</text>
</comment>
<keyword evidence="3" id="KW-1185">Reference proteome</keyword>
<feature type="transmembrane region" description="Helical" evidence="1">
    <location>
        <begin position="260"/>
        <end position="279"/>
    </location>
</feature>
<dbReference type="Proteomes" id="UP001497472">
    <property type="component" value="Unassembled WGS sequence"/>
</dbReference>
<evidence type="ECO:0000313" key="2">
    <source>
        <dbReference type="EMBL" id="CAK1546116.1"/>
    </source>
</evidence>
<name>A0AAV1JD15_9NEOP</name>
<evidence type="ECO:0000256" key="1">
    <source>
        <dbReference type="SAM" id="Phobius"/>
    </source>
</evidence>
<accession>A0AAV1JD15</accession>
<evidence type="ECO:0000313" key="3">
    <source>
        <dbReference type="Proteomes" id="UP001497472"/>
    </source>
</evidence>
<keyword evidence="1" id="KW-0472">Membrane</keyword>
<keyword evidence="1" id="KW-1133">Transmembrane helix</keyword>
<dbReference type="AlphaFoldDB" id="A0AAV1JD15"/>
<evidence type="ECO:0008006" key="4">
    <source>
        <dbReference type="Google" id="ProtNLM"/>
    </source>
</evidence>
<keyword evidence="1" id="KW-0812">Transmembrane</keyword>